<proteinExistence type="predicted"/>
<keyword evidence="2" id="KW-1185">Reference proteome</keyword>
<dbReference type="RefSeq" id="WP_215374490.1">
    <property type="nucleotide sequence ID" value="NZ_JAGTIS010000005.1"/>
</dbReference>
<reference evidence="1 2" key="1">
    <citation type="submission" date="2021-04" db="EMBL/GenBank/DDBJ databases">
        <title>Pseudomonas boanensis sp. nov., a bacterium isolated from river water used for household purposes in Boane District, Mozambique.</title>
        <authorList>
            <person name="Nicklasson M."/>
            <person name="Martin-Rodriguez A.J."/>
            <person name="Thorell K."/>
            <person name="Neves L."/>
            <person name="Mussagy A."/>
            <person name="Rydberg H.A."/>
            <person name="Hernroth B."/>
            <person name="Svensson-Stadler L."/>
            <person name="Sjoling A."/>
        </authorList>
    </citation>
    <scope>NUCLEOTIDE SEQUENCE [LARGE SCALE GENOMIC DNA]</scope>
    <source>
        <strain evidence="1 2">DB1</strain>
    </source>
</reference>
<accession>A0ABS5XGP9</accession>
<dbReference type="EMBL" id="JAGTIS010000005">
    <property type="protein sequence ID" value="MBT8766871.1"/>
    <property type="molecule type" value="Genomic_DNA"/>
</dbReference>
<comment type="caution">
    <text evidence="1">The sequence shown here is derived from an EMBL/GenBank/DDBJ whole genome shotgun (WGS) entry which is preliminary data.</text>
</comment>
<protein>
    <submittedName>
        <fullName evidence="1">Coat protein</fullName>
    </submittedName>
</protein>
<keyword evidence="1" id="KW-0167">Capsid protein</keyword>
<keyword evidence="1" id="KW-0946">Virion</keyword>
<dbReference type="Pfam" id="PF20036">
    <property type="entry name" value="Gp13-like"/>
    <property type="match status" value="1"/>
</dbReference>
<evidence type="ECO:0000313" key="1">
    <source>
        <dbReference type="EMBL" id="MBT8766871.1"/>
    </source>
</evidence>
<gene>
    <name evidence="1" type="ORF">J7302_12175</name>
</gene>
<sequence length="327" mass="34558">MATVRLADIIEPQVFTDYIVQNTMEKTALVQSGVMALNAVIAEQLSAGAHSFNVPFWNDIGNEEANVVNDDPADLSTPNKIGSGKQLIRKAFLHNSWSAMNLASEISGSDALARIQSRVSAYWERQMQRRLVASLKGVLAGNVANNSSDMVLDISGAVGDAAKFSATAVIDATAELGDAMDTVTAIGMHSDIYRQALKNDLIDTVPQSDGSVIRTFRGLAVIVDDGLPLASGNYTTVLFGAGAVGYAVAEPRVAAGTEVENLPSAGRGGGQQILHSRLNLAVHPSGFSWAEGTVDGESPTIAELADASHWLRVVERKAVPLAFLITK</sequence>
<dbReference type="InterPro" id="IPR045404">
    <property type="entry name" value="Gp13-like"/>
</dbReference>
<name>A0ABS5XGP9_9GAMM</name>
<dbReference type="Proteomes" id="UP001519667">
    <property type="component" value="Unassembled WGS sequence"/>
</dbReference>
<evidence type="ECO:0000313" key="2">
    <source>
        <dbReference type="Proteomes" id="UP001519667"/>
    </source>
</evidence>
<organism evidence="1 2">
    <name type="scientific">Metapseudomonas boanensis</name>
    <dbReference type="NCBI Taxonomy" id="2822138"/>
    <lineage>
        <taxon>Bacteria</taxon>
        <taxon>Pseudomonadati</taxon>
        <taxon>Pseudomonadota</taxon>
        <taxon>Gammaproteobacteria</taxon>
        <taxon>Pseudomonadales</taxon>
        <taxon>Pseudomonadaceae</taxon>
        <taxon>Metapseudomonas</taxon>
    </lineage>
</organism>